<dbReference type="InterPro" id="IPR012337">
    <property type="entry name" value="RNaseH-like_sf"/>
</dbReference>
<reference evidence="3 4" key="1">
    <citation type="submission" date="2022-07" db="EMBL/GenBank/DDBJ databases">
        <title>Photobacterium pectinilyticum sp. nov., a marine bacterium isolated from surface seawater of Qingdao offshore.</title>
        <authorList>
            <person name="Wang X."/>
        </authorList>
    </citation>
    <scope>NUCLEOTIDE SEQUENCE [LARGE SCALE GENOMIC DNA]</scope>
    <source>
        <strain evidence="3 4">ZSDE20</strain>
    </source>
</reference>
<dbReference type="Pfam" id="PF00665">
    <property type="entry name" value="rve"/>
    <property type="match status" value="1"/>
</dbReference>
<dbReference type="PROSITE" id="PS50994">
    <property type="entry name" value="INTEGRASE"/>
    <property type="match status" value="1"/>
</dbReference>
<keyword evidence="4" id="KW-1185">Reference proteome</keyword>
<name>A0ABT1N8P2_9GAMM</name>
<sequence>RVLKEHSQLKRRGGSVSISRPKPKAQKATKPNQVWSWDISYLPSITKGEHYYLYVIMDIFSRKIVGAEVFQQELGEHAADLLQRTTWKEKCVNKGVVLHSDNGAPMRSYTMLAKMNDLGVMSSYSRPRVSNDNPYSESLFKTVKCIPSWPVAGFSSIEEARKWVGDFTYWYNVEHKHSGIKYVTPQQRHTGEDHDILEQRKLVYRKAQATNPERWSGQTRDWSFIDEVFLNPENKAA</sequence>
<dbReference type="PANTHER" id="PTHR46889:SF4">
    <property type="entry name" value="TRANSPOSASE INSO FOR INSERTION SEQUENCE ELEMENT IS911B-RELATED"/>
    <property type="match status" value="1"/>
</dbReference>
<comment type="caution">
    <text evidence="3">The sequence shown here is derived from an EMBL/GenBank/DDBJ whole genome shotgun (WGS) entry which is preliminary data.</text>
</comment>
<dbReference type="InterPro" id="IPR036397">
    <property type="entry name" value="RNaseH_sf"/>
</dbReference>
<feature type="domain" description="Integrase catalytic" evidence="2">
    <location>
        <begin position="27"/>
        <end position="193"/>
    </location>
</feature>
<evidence type="ECO:0000256" key="1">
    <source>
        <dbReference type="SAM" id="MobiDB-lite"/>
    </source>
</evidence>
<feature type="non-terminal residue" evidence="3">
    <location>
        <position position="1"/>
    </location>
</feature>
<evidence type="ECO:0000313" key="4">
    <source>
        <dbReference type="Proteomes" id="UP001524460"/>
    </source>
</evidence>
<dbReference type="RefSeq" id="WP_255044289.1">
    <property type="nucleotide sequence ID" value="NZ_JANEYT010000060.1"/>
</dbReference>
<dbReference type="SUPFAM" id="SSF53098">
    <property type="entry name" value="Ribonuclease H-like"/>
    <property type="match status" value="1"/>
</dbReference>
<dbReference type="EMBL" id="JANEYT010000060">
    <property type="protein sequence ID" value="MCQ1060209.1"/>
    <property type="molecule type" value="Genomic_DNA"/>
</dbReference>
<gene>
    <name evidence="3" type="ORF">NHN17_19385</name>
</gene>
<evidence type="ECO:0000313" key="3">
    <source>
        <dbReference type="EMBL" id="MCQ1060209.1"/>
    </source>
</evidence>
<protein>
    <submittedName>
        <fullName evidence="3">DDE-type integrase/transposase/recombinase</fullName>
    </submittedName>
</protein>
<dbReference type="Gene3D" id="3.30.420.10">
    <property type="entry name" value="Ribonuclease H-like superfamily/Ribonuclease H"/>
    <property type="match status" value="1"/>
</dbReference>
<dbReference type="Proteomes" id="UP001524460">
    <property type="component" value="Unassembled WGS sequence"/>
</dbReference>
<proteinExistence type="predicted"/>
<dbReference type="InterPro" id="IPR050900">
    <property type="entry name" value="Transposase_IS3/IS150/IS904"/>
</dbReference>
<feature type="region of interest" description="Disordered" evidence="1">
    <location>
        <begin position="1"/>
        <end position="29"/>
    </location>
</feature>
<dbReference type="InterPro" id="IPR001584">
    <property type="entry name" value="Integrase_cat-core"/>
</dbReference>
<dbReference type="PANTHER" id="PTHR46889">
    <property type="entry name" value="TRANSPOSASE INSF FOR INSERTION SEQUENCE IS3B-RELATED"/>
    <property type="match status" value="1"/>
</dbReference>
<organism evidence="3 4">
    <name type="scientific">Photobacterium pectinilyticum</name>
    <dbReference type="NCBI Taxonomy" id="2906793"/>
    <lineage>
        <taxon>Bacteria</taxon>
        <taxon>Pseudomonadati</taxon>
        <taxon>Pseudomonadota</taxon>
        <taxon>Gammaproteobacteria</taxon>
        <taxon>Vibrionales</taxon>
        <taxon>Vibrionaceae</taxon>
        <taxon>Photobacterium</taxon>
    </lineage>
</organism>
<evidence type="ECO:0000259" key="2">
    <source>
        <dbReference type="PROSITE" id="PS50994"/>
    </source>
</evidence>
<accession>A0ABT1N8P2</accession>